<dbReference type="AlphaFoldDB" id="A0A212JG96"/>
<feature type="transmembrane region" description="Helical" evidence="1">
    <location>
        <begin position="15"/>
        <end position="35"/>
    </location>
</feature>
<name>A0A212JG96_9DELT</name>
<evidence type="ECO:0000313" key="2">
    <source>
        <dbReference type="EMBL" id="SBV98463.1"/>
    </source>
</evidence>
<accession>A0A212JG96</accession>
<keyword evidence="1" id="KW-0472">Membrane</keyword>
<evidence type="ECO:0000256" key="1">
    <source>
        <dbReference type="SAM" id="Phobius"/>
    </source>
</evidence>
<keyword evidence="1" id="KW-1133">Transmembrane helix</keyword>
<protein>
    <submittedName>
        <fullName evidence="2">Uncharacterized protein</fullName>
    </submittedName>
</protein>
<reference evidence="2" key="1">
    <citation type="submission" date="2016-04" db="EMBL/GenBank/DDBJ databases">
        <authorList>
            <person name="Evans L.H."/>
            <person name="Alamgir A."/>
            <person name="Owens N."/>
            <person name="Weber N.D."/>
            <person name="Virtaneva K."/>
            <person name="Barbian K."/>
            <person name="Babar A."/>
            <person name="Rosenke K."/>
        </authorList>
    </citation>
    <scope>NUCLEOTIDE SEQUENCE</scope>
    <source>
        <strain evidence="2">86</strain>
    </source>
</reference>
<dbReference type="EMBL" id="FLUQ01000001">
    <property type="protein sequence ID" value="SBV98463.1"/>
    <property type="molecule type" value="Genomic_DNA"/>
</dbReference>
<gene>
    <name evidence="2" type="ORF">KL86DPRO_11394</name>
</gene>
<feature type="transmembrane region" description="Helical" evidence="1">
    <location>
        <begin position="47"/>
        <end position="71"/>
    </location>
</feature>
<organism evidence="2">
    <name type="scientific">uncultured delta proteobacterium</name>
    <dbReference type="NCBI Taxonomy" id="34034"/>
    <lineage>
        <taxon>Bacteria</taxon>
        <taxon>Deltaproteobacteria</taxon>
        <taxon>environmental samples</taxon>
    </lineage>
</organism>
<proteinExistence type="predicted"/>
<keyword evidence="1" id="KW-0812">Transmembrane</keyword>
<sequence>MLEALSSLPPLSEPLILGLFGAALTLVGSVLRSGLRPTPRKVGSCCCVFGLVLMAAGFICITSNTSLIAYAHKV</sequence>